<dbReference type="SMART" id="SM00327">
    <property type="entry name" value="VWA"/>
    <property type="match status" value="1"/>
</dbReference>
<dbReference type="SUPFAM" id="SSF53300">
    <property type="entry name" value="vWA-like"/>
    <property type="match status" value="1"/>
</dbReference>
<evidence type="ECO:0000313" key="3">
    <source>
        <dbReference type="EMBL" id="HII61040.1"/>
    </source>
</evidence>
<dbReference type="EMBL" id="DUJN01000004">
    <property type="protein sequence ID" value="HII61040.1"/>
    <property type="molecule type" value="Genomic_DNA"/>
</dbReference>
<gene>
    <name evidence="3" type="ORF">HA331_04680</name>
</gene>
<feature type="transmembrane region" description="Helical" evidence="1">
    <location>
        <begin position="237"/>
        <end position="254"/>
    </location>
</feature>
<dbReference type="InterPro" id="IPR002035">
    <property type="entry name" value="VWF_A"/>
</dbReference>
<dbReference type="PANTHER" id="PTHR33608:SF6">
    <property type="entry name" value="BLL2464 PROTEIN"/>
    <property type="match status" value="1"/>
</dbReference>
<organism evidence="3 4">
    <name type="scientific">Pyrococcus horikoshii</name>
    <dbReference type="NCBI Taxonomy" id="53953"/>
    <lineage>
        <taxon>Archaea</taxon>
        <taxon>Methanobacteriati</taxon>
        <taxon>Methanobacteriota</taxon>
        <taxon>Thermococci</taxon>
        <taxon>Thermococcales</taxon>
        <taxon>Thermococcaceae</taxon>
        <taxon>Pyrococcus</taxon>
    </lineage>
</organism>
<dbReference type="Gene3D" id="3.40.50.410">
    <property type="entry name" value="von Willebrand factor, type A domain"/>
    <property type="match status" value="1"/>
</dbReference>
<evidence type="ECO:0000256" key="1">
    <source>
        <dbReference type="SAM" id="Phobius"/>
    </source>
</evidence>
<dbReference type="OMA" id="VYPSNES"/>
<protein>
    <submittedName>
        <fullName evidence="3">DUF58 domain-containing protein</fullName>
    </submittedName>
</protein>
<feature type="transmembrane region" description="Helical" evidence="1">
    <location>
        <begin position="20"/>
        <end position="38"/>
    </location>
</feature>
<reference evidence="3" key="1">
    <citation type="journal article" date="2020" name="bioRxiv">
        <title>A rank-normalized archaeal taxonomy based on genome phylogeny resolves widespread incomplete and uneven classifications.</title>
        <authorList>
            <person name="Rinke C."/>
            <person name="Chuvochina M."/>
            <person name="Mussig A.J."/>
            <person name="Chaumeil P.-A."/>
            <person name="Waite D.W."/>
            <person name="Whitman W.B."/>
            <person name="Parks D.H."/>
            <person name="Hugenholtz P."/>
        </authorList>
    </citation>
    <scope>NUCLEOTIDE SEQUENCE</scope>
    <source>
        <strain evidence="3">UBA8834</strain>
    </source>
</reference>
<dbReference type="PROSITE" id="PS50234">
    <property type="entry name" value="VWFA"/>
    <property type="match status" value="1"/>
</dbReference>
<proteinExistence type="predicted"/>
<keyword evidence="1" id="KW-1133">Transmembrane helix</keyword>
<keyword evidence="1" id="KW-0812">Transmembrane</keyword>
<feature type="domain" description="VWFA" evidence="2">
    <location>
        <begin position="217"/>
        <end position="365"/>
    </location>
</feature>
<dbReference type="Proteomes" id="UP000617544">
    <property type="component" value="Unassembled WGS sequence"/>
</dbReference>
<evidence type="ECO:0000259" key="2">
    <source>
        <dbReference type="PROSITE" id="PS50234"/>
    </source>
</evidence>
<dbReference type="Pfam" id="PF01882">
    <property type="entry name" value="DUF58"/>
    <property type="match status" value="1"/>
</dbReference>
<dbReference type="InterPro" id="IPR036465">
    <property type="entry name" value="vWFA_dom_sf"/>
</dbReference>
<dbReference type="InterPro" id="IPR002881">
    <property type="entry name" value="DUF58"/>
</dbReference>
<dbReference type="AlphaFoldDB" id="A0A832WHD1"/>
<name>A0A832WHD1_PYRHR</name>
<accession>A0A832WHD1</accession>
<evidence type="ECO:0000313" key="4">
    <source>
        <dbReference type="Proteomes" id="UP000617544"/>
    </source>
</evidence>
<dbReference type="RefSeq" id="WP_010884478.1">
    <property type="nucleotide sequence ID" value="NZ_DUJN01000004.1"/>
</dbReference>
<dbReference type="GeneID" id="1444265"/>
<dbReference type="PANTHER" id="PTHR33608">
    <property type="entry name" value="BLL2464 PROTEIN"/>
    <property type="match status" value="1"/>
</dbReference>
<keyword evidence="1" id="KW-0472">Membrane</keyword>
<sequence length="422" mass="48886">MKREDALLTLIGVDLLYGYLSNNLASSLFAFLLFLYILHERINFNPKVDVEVKLPERLEEGKITEVNVVVRNRGSKGILEVKIEGEDLIGEAKRVKLDSGEKLVKLSVKPLNKGDKVLKVKALFEDELNLYYSEVYEAEFSIQVLPSVDSIREAAREEVSIRMREALKKGKIGVESTELYGLREYLPGDDVRRIDWKATTRLRKLIVKEFMRESEGDVYIVLDATREMRKRIRRSKIDYASSLVLYIATILIRSNKRVGLILFSEDEFKVVKPEKGSEQLERIRETLRFKPLKGLTSFKGEVGRLKTWDFLRKLFPRKRRGVEEALLSIRNPSYVILITDLMSNTPRLYSAVSMVKKKHKVIILSPNPVLFYSGELDEETLRFLYEKYRERERILRKFNSLVPTVDLGPSDYGREVLEVLEG</sequence>
<comment type="caution">
    <text evidence="3">The sequence shown here is derived from an EMBL/GenBank/DDBJ whole genome shotgun (WGS) entry which is preliminary data.</text>
</comment>